<dbReference type="OrthoDB" id="272985at2759"/>
<keyword evidence="2" id="KW-0547">Nucleotide-binding</keyword>
<dbReference type="SUPFAM" id="SSF88697">
    <property type="entry name" value="PUA domain-like"/>
    <property type="match status" value="1"/>
</dbReference>
<proteinExistence type="predicted"/>
<dbReference type="Gene3D" id="2.30.30.940">
    <property type="match status" value="1"/>
</dbReference>
<dbReference type="InterPro" id="IPR027417">
    <property type="entry name" value="P-loop_NTPase"/>
</dbReference>
<organism evidence="2 3">
    <name type="scientific">Stylophora pistillata</name>
    <name type="common">Smooth cauliflower coral</name>
    <dbReference type="NCBI Taxonomy" id="50429"/>
    <lineage>
        <taxon>Eukaryota</taxon>
        <taxon>Metazoa</taxon>
        <taxon>Cnidaria</taxon>
        <taxon>Anthozoa</taxon>
        <taxon>Hexacorallia</taxon>
        <taxon>Scleractinia</taxon>
        <taxon>Astrocoeniina</taxon>
        <taxon>Pocilloporidae</taxon>
        <taxon>Stylophora</taxon>
    </lineage>
</organism>
<dbReference type="EMBL" id="LSMT01001346">
    <property type="protein sequence ID" value="PFX12478.1"/>
    <property type="molecule type" value="Genomic_DNA"/>
</dbReference>
<dbReference type="Gene3D" id="3.40.50.300">
    <property type="entry name" value="P-loop containing nucleotide triphosphate hydrolases"/>
    <property type="match status" value="2"/>
</dbReference>
<evidence type="ECO:0000256" key="1">
    <source>
        <dbReference type="SAM" id="MobiDB-lite"/>
    </source>
</evidence>
<dbReference type="STRING" id="50429.A0A2B4R7Y0"/>
<feature type="region of interest" description="Disordered" evidence="1">
    <location>
        <begin position="774"/>
        <end position="839"/>
    </location>
</feature>
<feature type="compositionally biased region" description="Low complexity" evidence="1">
    <location>
        <begin position="87"/>
        <end position="101"/>
    </location>
</feature>
<feature type="compositionally biased region" description="Basic and acidic residues" evidence="1">
    <location>
        <begin position="316"/>
        <end position="333"/>
    </location>
</feature>
<dbReference type="SUPFAM" id="SSF52540">
    <property type="entry name" value="P-loop containing nucleoside triphosphate hydrolases"/>
    <property type="match status" value="2"/>
</dbReference>
<feature type="region of interest" description="Disordered" evidence="1">
    <location>
        <begin position="279"/>
        <end position="363"/>
    </location>
</feature>
<reference evidence="3" key="1">
    <citation type="journal article" date="2017" name="bioRxiv">
        <title>Comparative analysis of the genomes of Stylophora pistillata and Acropora digitifera provides evidence for extensive differences between species of corals.</title>
        <authorList>
            <person name="Voolstra C.R."/>
            <person name="Li Y."/>
            <person name="Liew Y.J."/>
            <person name="Baumgarten S."/>
            <person name="Zoccola D."/>
            <person name="Flot J.-F."/>
            <person name="Tambutte S."/>
            <person name="Allemand D."/>
            <person name="Aranda M."/>
        </authorList>
    </citation>
    <scope>NUCLEOTIDE SEQUENCE [LARGE SCALE GENOMIC DNA]</scope>
</reference>
<feature type="compositionally biased region" description="Basic residues" evidence="1">
    <location>
        <begin position="826"/>
        <end position="837"/>
    </location>
</feature>
<feature type="compositionally biased region" description="Polar residues" evidence="1">
    <location>
        <begin position="7"/>
        <end position="17"/>
    </location>
</feature>
<accession>A0A2B4R7Y0</accession>
<comment type="caution">
    <text evidence="2">The sequence shown here is derived from an EMBL/GenBank/DDBJ whole genome shotgun (WGS) entry which is preliminary data.</text>
</comment>
<keyword evidence="2" id="KW-0067">ATP-binding</keyword>
<name>A0A2B4R7Y0_STYPI</name>
<dbReference type="Pfam" id="PF13604">
    <property type="entry name" value="AAA_30"/>
    <property type="match status" value="1"/>
</dbReference>
<sequence>MPAMDSAVTSPAQSAATSLPLGVDANCANSVKEADGTTDAALDQTLNAGCRPADTLLVDESETMVCEASQQEQTRKTAAPIRLVEFSSSSSENEEAAVAKSTEPEDESFGSSPQSSGSPLFDLEDIGSTDASQADLSSDVDQHCKRESASKPAPPPTQALSIQPWFCAKILNQQKTWEIRGSSTKCRSRIALAATGTKQLWGEVTIISSELVARKNEHGEYCPEAGCCHLAASYDKHRIRNLGNLPYTQIWAWGLSDPVWYEDPVPYHHPKGQMSWIQLPSKQRGQRLRKRAVGRAKRTMSGDKDAKTEQTYTKKKMQEQSRNRKLDKDKQREVSAGGDHASASGRVKKRALEAQKTSATAAKKGKAAAELSGGQTAALAAWPLADIDAGRCKLAEFVALPRGEATVEDFEGIVVHIPGTVRRNFQLKLKDKRYRLPRNLDDVVVRLEGLFASAEKWHQNSSSSFLPARQPFRRSLLRIRRPTGVSSTGHVTIRDDDLYEEVEVLNGVETVHDALLRFFRTQSSEQELANWTVKHLRGNTCEPLDATSTAAATVSELPAQLVVMLGEGSTAMAVPPGVLLPHMQLPPEDPATLLVAGPCRWSGPPLACPPDGLCVLYAWLAAQDPQAWQAVAKDDMGFIVDGKEEQLWKTKAQILLTQILDLMEAEGQSDLAEGLRRGKYPGDEEFAFYARVLGPFLVTPLQEADAFPVIHGRGPVQCEMGFVYSTDAAGHSSGHYLLLRSWAVVRPKIRDPTAATGSKDNSDRLPLNDACDRAGQVSRSSMRHGKSAAHRGEPCGRKLRPNQADESVAQAPGQETAAKARDSTCGRRKQTKAKRRGASQLCSGGAQPCVFHTRSPGSAARRPRDTTHCAFCSEATMQATVVTPAGRARLSKALKSFRACSNSTVFERAMRVLKRWVPAHAAQIEKAAKKAKRRKSVTRKDGRALSATVSTWLTCKARRQSVEAAPTAQARKAYRSAVLADQRWAKKRFYPETPRRPRAPNSELTALVDNDCDLPSASRSDVAIGLQRWCAEGAWGMCRSCHILQLRPLRAQDLQARGHKPDLPKSSCRRCCAKYPHRVPRPEDVPPPLRELSYDVVQALRPVTVDVGPIVRADSGYRKKVRMTTFSWALNKVDIKIAQLPKNLQRQARSALRFLLQSADSLYSHFYNRHDSFLQRHDGQPTPEEARRPLQFIEEPGLETALWPHLYWDANMCESYERLNNRRFRQLAAGGPEAEAELSDADEADNSNDRRHSIKRSFFAKLLSPLLGYGSDFELLQYVYDLHLWTDLGSKRNIADGTAMRIMMRGHPMSPLYWNDVKNGLHDLVRQIGYPHLYWTLAPYERSFPYHAYLLDEMQKLLRERMRLPVFESLHLAHTMLQVTRSLLAGRGNHRGQGWTRHLLGKGQGRDGVHFFTRIEFQDGSKKSGTQQYHGSGRPHVHALFWLQDPAAAELGAVAAATEALPDSEANLSAFVRGSQRDQHGDSRWPLHEGPAQFDPDSGGWLLPHTQDDWEQGVRGYFPDILDSLRCHQDLQSRQGRGLLLAYVAKYVAKWSDSSYDEWLSDASSVTSLCRKVLFEYHPLEPEMVLQLSQGLRQWEFGTVMTGRRSIRAPHPRTDAMEQPSFVKRYMECNWRGEAMSLLEYLRKSGSKGEIAAWLRRRHTEAKEAGTDVCLEDFVQAYAMRGEQVVAVDYLWRLNDHYFGQWCMMHVPFRSLQTFHRVRGVDRVPERYHWFATALALTDEVDGALRGYWRDLSNLVRDMQVEGRTDAIIKDTRLFLEAVTVAVNAYVEGRIDKAEEVAANESSGAQQGGLGQASVTFEGKQMLFFREIQARVDRSLEAQRAKDDAQADRALAQLRDLSNRPLVCSGRPGTGKTTVALDCARRALANGAAVLVTSPTARMSARMRERLDQHETLVVDTAAAAFQFHQPEQEAAYVLCGYTLVLVDEYSQLAAEEFERILRLWTMADRVPALVFLGDKYQLPGVDPQRAWESSAWKSCQKMELVKVYRSTDPAFLQTLAVLRSSMPTKTQLNQICRGHKAWEGDAPSAADMERLLREHPDATYVAATRRGVALINKLALEVLYPGVNPVAVLPGAYEDNPENYLHGRLRQDCRPVPADVAIHAGARVYLTRNVRKRDDFINGMGCTVLEYDEASRVLWVRTDTGKRLPVTPWHDPEFAGLVYYPIRLGYCSTVAKVQGDEFSFIIVYLDAANLPAVGYTALSRVKDSRSYLLGGRLTPEHFTPVTLR</sequence>
<evidence type="ECO:0000313" key="2">
    <source>
        <dbReference type="EMBL" id="PFX12478.1"/>
    </source>
</evidence>
<gene>
    <name evidence="2" type="primary">PIF1</name>
    <name evidence="2" type="ORF">AWC38_SpisGene23561</name>
</gene>
<feature type="region of interest" description="Disordered" evidence="1">
    <location>
        <begin position="68"/>
        <end position="158"/>
    </location>
</feature>
<feature type="region of interest" description="Disordered" evidence="1">
    <location>
        <begin position="1"/>
        <end position="21"/>
    </location>
</feature>
<dbReference type="Gene3D" id="2.30.130.30">
    <property type="entry name" value="Hypothetical protein"/>
    <property type="match status" value="1"/>
</dbReference>
<feature type="compositionally biased region" description="Basic residues" evidence="1">
    <location>
        <begin position="284"/>
        <end position="298"/>
    </location>
</feature>
<keyword evidence="2" id="KW-0378">Hydrolase</keyword>
<evidence type="ECO:0000313" key="3">
    <source>
        <dbReference type="Proteomes" id="UP000225706"/>
    </source>
</evidence>
<keyword evidence="2" id="KW-0347">Helicase</keyword>
<feature type="compositionally biased region" description="Low complexity" evidence="1">
    <location>
        <begin position="109"/>
        <end position="119"/>
    </location>
</feature>
<dbReference type="Proteomes" id="UP000225706">
    <property type="component" value="Unassembled WGS sequence"/>
</dbReference>
<dbReference type="InterPro" id="IPR015947">
    <property type="entry name" value="PUA-like_sf"/>
</dbReference>
<protein>
    <submittedName>
        <fullName evidence="2">ATP-dependent DNA helicase PIF1</fullName>
    </submittedName>
</protein>
<feature type="compositionally biased region" description="Basic and acidic residues" evidence="1">
    <location>
        <begin position="140"/>
        <end position="149"/>
    </location>
</feature>
<dbReference type="GO" id="GO:0004386">
    <property type="term" value="F:helicase activity"/>
    <property type="evidence" value="ECO:0007669"/>
    <property type="project" value="UniProtKB-KW"/>
</dbReference>
<keyword evidence="3" id="KW-1185">Reference proteome</keyword>